<evidence type="ECO:0000256" key="4">
    <source>
        <dbReference type="ARBA" id="ARBA00022842"/>
    </source>
</evidence>
<dbReference type="GO" id="GO:0000272">
    <property type="term" value="P:polysaccharide catabolic process"/>
    <property type="evidence" value="ECO:0007669"/>
    <property type="project" value="InterPro"/>
</dbReference>
<comment type="function">
    <text evidence="6">Probably catalyzes the deacetylation of acetylated carbohydrates an important step in the degradation of oligosaccharides.</text>
</comment>
<keyword evidence="8" id="KW-1185">Reference proteome</keyword>
<dbReference type="GO" id="GO:0046872">
    <property type="term" value="F:metal ion binding"/>
    <property type="evidence" value="ECO:0007669"/>
    <property type="project" value="UniProtKB-KW"/>
</dbReference>
<dbReference type="HAMAP" id="MF_01246">
    <property type="entry name" value="COD"/>
    <property type="match status" value="1"/>
</dbReference>
<keyword evidence="5 6" id="KW-0119">Carbohydrate metabolism</keyword>
<dbReference type="AlphaFoldDB" id="A0A916S447"/>
<dbReference type="SUPFAM" id="SSF88713">
    <property type="entry name" value="Glycoside hydrolase/deacetylase"/>
    <property type="match status" value="1"/>
</dbReference>
<dbReference type="GO" id="GO:0019213">
    <property type="term" value="F:deacetylase activity"/>
    <property type="evidence" value="ECO:0007669"/>
    <property type="project" value="TreeGrafter"/>
</dbReference>
<keyword evidence="4 6" id="KW-0460">Magnesium</keyword>
<gene>
    <name evidence="7" type="ORF">GCM10008025_24160</name>
</gene>
<evidence type="ECO:0000313" key="8">
    <source>
        <dbReference type="Proteomes" id="UP000613512"/>
    </source>
</evidence>
<name>A0A916S447_9BACI</name>
<proteinExistence type="inferred from homology"/>
<dbReference type="EMBL" id="BMEY01000011">
    <property type="protein sequence ID" value="GGA79907.1"/>
    <property type="molecule type" value="Genomic_DNA"/>
</dbReference>
<reference evidence="7" key="1">
    <citation type="journal article" date="2014" name="Int. J. Syst. Evol. Microbiol.">
        <title>Complete genome sequence of Corynebacterium casei LMG S-19264T (=DSM 44701T), isolated from a smear-ripened cheese.</title>
        <authorList>
            <consortium name="US DOE Joint Genome Institute (JGI-PGF)"/>
            <person name="Walter F."/>
            <person name="Albersmeier A."/>
            <person name="Kalinowski J."/>
            <person name="Ruckert C."/>
        </authorList>
    </citation>
    <scope>NUCLEOTIDE SEQUENCE</scope>
    <source>
        <strain evidence="7">CGMCC 1.12408</strain>
    </source>
</reference>
<comment type="caution">
    <text evidence="7">The sequence shown here is derived from an EMBL/GenBank/DDBJ whole genome shotgun (WGS) entry which is preliminary data.</text>
</comment>
<dbReference type="Proteomes" id="UP000613512">
    <property type="component" value="Unassembled WGS sequence"/>
</dbReference>
<comment type="cofactor">
    <cofactor evidence="1 6">
        <name>Mg(2+)</name>
        <dbReference type="ChEBI" id="CHEBI:18420"/>
    </cofactor>
</comment>
<accession>A0A916S447</accession>
<dbReference type="PANTHER" id="PTHR31609:SF1">
    <property type="entry name" value="CARBOHYDRATE DEACETYLASE"/>
    <property type="match status" value="1"/>
</dbReference>
<dbReference type="InterPro" id="IPR006879">
    <property type="entry name" value="YdjC-like"/>
</dbReference>
<dbReference type="PANTHER" id="PTHR31609">
    <property type="entry name" value="YDJC DEACETYLASE FAMILY MEMBER"/>
    <property type="match status" value="1"/>
</dbReference>
<comment type="similarity">
    <text evidence="6">Belongs to the YdjC deacetylase family.</text>
</comment>
<feature type="binding site" evidence="6">
    <location>
        <position position="60"/>
    </location>
    <ligand>
        <name>Mg(2+)</name>
        <dbReference type="ChEBI" id="CHEBI:18420"/>
    </ligand>
</feature>
<evidence type="ECO:0000313" key="7">
    <source>
        <dbReference type="EMBL" id="GGA79907.1"/>
    </source>
</evidence>
<feature type="binding site" evidence="6">
    <location>
        <position position="122"/>
    </location>
    <ligand>
        <name>Mg(2+)</name>
        <dbReference type="ChEBI" id="CHEBI:18420"/>
    </ligand>
</feature>
<evidence type="ECO:0000256" key="1">
    <source>
        <dbReference type="ARBA" id="ARBA00001946"/>
    </source>
</evidence>
<dbReference type="GO" id="GO:0016811">
    <property type="term" value="F:hydrolase activity, acting on carbon-nitrogen (but not peptide) bonds, in linear amides"/>
    <property type="evidence" value="ECO:0007669"/>
    <property type="project" value="UniProtKB-UniRule"/>
</dbReference>
<dbReference type="InterPro" id="IPR022948">
    <property type="entry name" value="COD_ChbG_bac"/>
</dbReference>
<dbReference type="CDD" id="cd10803">
    <property type="entry name" value="YdjC_EF3048_like"/>
    <property type="match status" value="1"/>
</dbReference>
<evidence type="ECO:0000256" key="2">
    <source>
        <dbReference type="ARBA" id="ARBA00022723"/>
    </source>
</evidence>
<evidence type="ECO:0000256" key="6">
    <source>
        <dbReference type="HAMAP-Rule" id="MF_01246"/>
    </source>
</evidence>
<dbReference type="EC" id="3.5.1.-" evidence="6"/>
<reference evidence="7" key="2">
    <citation type="submission" date="2020-09" db="EMBL/GenBank/DDBJ databases">
        <authorList>
            <person name="Sun Q."/>
            <person name="Zhou Y."/>
        </authorList>
    </citation>
    <scope>NUCLEOTIDE SEQUENCE</scope>
    <source>
        <strain evidence="7">CGMCC 1.12408</strain>
    </source>
</reference>
<dbReference type="Pfam" id="PF04794">
    <property type="entry name" value="YdjC"/>
    <property type="match status" value="1"/>
</dbReference>
<keyword evidence="3 6" id="KW-0378">Hydrolase</keyword>
<keyword evidence="2 6" id="KW-0479">Metal-binding</keyword>
<organism evidence="7 8">
    <name type="scientific">Ornithinibacillus halotolerans</name>
    <dbReference type="NCBI Taxonomy" id="1274357"/>
    <lineage>
        <taxon>Bacteria</taxon>
        <taxon>Bacillati</taxon>
        <taxon>Bacillota</taxon>
        <taxon>Bacilli</taxon>
        <taxon>Bacillales</taxon>
        <taxon>Bacillaceae</taxon>
        <taxon>Ornithinibacillus</taxon>
    </lineage>
</organism>
<comment type="subunit">
    <text evidence="6">Homodimer.</text>
</comment>
<dbReference type="NCBIfam" id="NF002559">
    <property type="entry name" value="PRK02134.1"/>
    <property type="match status" value="1"/>
</dbReference>
<evidence type="ECO:0000256" key="3">
    <source>
        <dbReference type="ARBA" id="ARBA00022801"/>
    </source>
</evidence>
<protein>
    <recommendedName>
        <fullName evidence="6">Carbohydrate deacetylase</fullName>
        <ecNumber evidence="6">3.5.1.-</ecNumber>
    </recommendedName>
</protein>
<evidence type="ECO:0000256" key="5">
    <source>
        <dbReference type="ARBA" id="ARBA00023277"/>
    </source>
</evidence>
<dbReference type="RefSeq" id="WP_188384917.1">
    <property type="nucleotide sequence ID" value="NZ_BMEY01000011.1"/>
</dbReference>
<sequence>MTKLILNADDFGYSKGINLGILEAHQEGILSSTTLMVNMPAAKHAFQLAKANEKLGVGIHFVLDLGFPVSEHVPSLVDEHGRFLKENPFILHAEPEEIKKELISQLEKFLSFGLTPTHIDSHHHIHRHEKIFPIVCELAETYQLPVRPTSVESSTVLEKKGIKKVEYFNPDFFGDELDINYLKTMLADAKKYNTVEIMTHPGYIDYPVLTGSSYNTQRAIELAILTAPEIKQYIQENNINLITYREI</sequence>
<dbReference type="InterPro" id="IPR011330">
    <property type="entry name" value="Glyco_hydro/deAcase_b/a-brl"/>
</dbReference>
<dbReference type="Gene3D" id="3.20.20.370">
    <property type="entry name" value="Glycoside hydrolase/deacetylase"/>
    <property type="match status" value="1"/>
</dbReference>